<evidence type="ECO:0008006" key="3">
    <source>
        <dbReference type="Google" id="ProtNLM"/>
    </source>
</evidence>
<dbReference type="Proteomes" id="UP000581688">
    <property type="component" value="Unassembled WGS sequence"/>
</dbReference>
<dbReference type="Gene3D" id="1.20.5.850">
    <property type="entry name" value="Rbstp2229 protein"/>
    <property type="match status" value="1"/>
</dbReference>
<reference evidence="1 2" key="1">
    <citation type="submission" date="2020-08" db="EMBL/GenBank/DDBJ databases">
        <title>Genomic Encyclopedia of Type Strains, Phase IV (KMG-IV): sequencing the most valuable type-strain genomes for metagenomic binning, comparative biology and taxonomic classification.</title>
        <authorList>
            <person name="Goeker M."/>
        </authorList>
    </citation>
    <scope>NUCLEOTIDE SEQUENCE [LARGE SCALE GENOMIC DNA]</scope>
    <source>
        <strain evidence="1 2">DSM 19612</strain>
    </source>
</reference>
<dbReference type="SUPFAM" id="SSF111171">
    <property type="entry name" value="Rbstp2229 protein"/>
    <property type="match status" value="1"/>
</dbReference>
<name>A0A841Q8M0_9BACI</name>
<dbReference type="Gene3D" id="3.30.310.120">
    <property type="entry name" value="Rbstp2229 like protein"/>
    <property type="match status" value="1"/>
</dbReference>
<evidence type="ECO:0000313" key="1">
    <source>
        <dbReference type="EMBL" id="MBB6454969.1"/>
    </source>
</evidence>
<protein>
    <recommendedName>
        <fullName evidence="3">DUF1885 family protein</fullName>
    </recommendedName>
</protein>
<organism evidence="1 2">
    <name type="scientific">Salirhabdus euzebyi</name>
    <dbReference type="NCBI Taxonomy" id="394506"/>
    <lineage>
        <taxon>Bacteria</taxon>
        <taxon>Bacillati</taxon>
        <taxon>Bacillota</taxon>
        <taxon>Bacilli</taxon>
        <taxon>Bacillales</taxon>
        <taxon>Bacillaceae</taxon>
        <taxon>Salirhabdus</taxon>
    </lineage>
</organism>
<sequence>MSKSTFIYVDKEENLTLEQVRDYLHYYQDITTKTGEQLDWNYQQHAFPYVMSVQKDNKGHYIWLKGMQDRYHHILIGIGKRDDKQFVQITLPIDATHGDKAKANEFAKFLTKKLNGKLQLFNGRVMN</sequence>
<accession>A0A841Q8M0</accession>
<gene>
    <name evidence="1" type="ORF">HNQ94_003463</name>
</gene>
<keyword evidence="2" id="KW-1185">Reference proteome</keyword>
<dbReference type="AlphaFoldDB" id="A0A841Q8M0"/>
<evidence type="ECO:0000313" key="2">
    <source>
        <dbReference type="Proteomes" id="UP000581688"/>
    </source>
</evidence>
<dbReference type="Pfam" id="PF08968">
    <property type="entry name" value="DUF1885"/>
    <property type="match status" value="1"/>
</dbReference>
<dbReference type="InterPro" id="IPR015062">
    <property type="entry name" value="DUF1885"/>
</dbReference>
<comment type="caution">
    <text evidence="1">The sequence shown here is derived from an EMBL/GenBank/DDBJ whole genome shotgun (WGS) entry which is preliminary data.</text>
</comment>
<dbReference type="InterPro" id="IPR036294">
    <property type="entry name" value="Rbstp2229-like_sf"/>
</dbReference>
<proteinExistence type="predicted"/>
<dbReference type="EMBL" id="JACHGH010000014">
    <property type="protein sequence ID" value="MBB6454969.1"/>
    <property type="molecule type" value="Genomic_DNA"/>
</dbReference>
<dbReference type="RefSeq" id="WP_174497445.1">
    <property type="nucleotide sequence ID" value="NZ_CADDWK010000015.1"/>
</dbReference>